<dbReference type="SUPFAM" id="SSF53335">
    <property type="entry name" value="S-adenosyl-L-methionine-dependent methyltransferases"/>
    <property type="match status" value="1"/>
</dbReference>
<dbReference type="InterPro" id="IPR051419">
    <property type="entry name" value="Lys/N-term_MeTrsfase_sf"/>
</dbReference>
<keyword evidence="2" id="KW-0489">Methyltransferase</keyword>
<comment type="similarity">
    <text evidence="1">Belongs to the methyltransferase superfamily.</text>
</comment>
<keyword evidence="6" id="KW-1185">Reference proteome</keyword>
<dbReference type="GeneID" id="6994382"/>
<sequence>MADYGTLEYWEERYKKDRNPYDWYQKWDMLENLLKEYIGKDDKILIVGNGTSRLPEDLYDGGFRNVECMDISLTAVDIMHERLASRGIKCQVSDVLNMVQFLDNEYNIVLDKGTFDTILCSENSYVKADQMLKEIYRILNKENGKYICISYGQPSYRLTYLKTMNKWDVDVLSVKKPMSSNIYKLTHNNNSNDGYQNEDSNNNSDRPDLFHYIYICKLKKNNE</sequence>
<evidence type="ECO:0000259" key="4">
    <source>
        <dbReference type="Pfam" id="PF08241"/>
    </source>
</evidence>
<dbReference type="Pfam" id="PF08241">
    <property type="entry name" value="Methyltransf_11"/>
    <property type="match status" value="1"/>
</dbReference>
<evidence type="ECO:0000256" key="3">
    <source>
        <dbReference type="ARBA" id="ARBA00022679"/>
    </source>
</evidence>
<dbReference type="Proteomes" id="UP000001460">
    <property type="component" value="Unassembled WGS sequence"/>
</dbReference>
<evidence type="ECO:0000256" key="2">
    <source>
        <dbReference type="ARBA" id="ARBA00022603"/>
    </source>
</evidence>
<feature type="domain" description="Methyltransferase type 11" evidence="4">
    <location>
        <begin position="47"/>
        <end position="145"/>
    </location>
</feature>
<name>B6AAI4_CRYMR</name>
<dbReference type="PANTHER" id="PTHR12176:SF79">
    <property type="entry name" value="METHYLTRANSFERASE TYPE 11 DOMAIN-CONTAINING PROTEIN"/>
    <property type="match status" value="1"/>
</dbReference>
<dbReference type="RefSeq" id="XP_002139574.1">
    <property type="nucleotide sequence ID" value="XM_002139538.1"/>
</dbReference>
<keyword evidence="3" id="KW-0808">Transferase</keyword>
<dbReference type="OrthoDB" id="411785at2759"/>
<evidence type="ECO:0000313" key="6">
    <source>
        <dbReference type="Proteomes" id="UP000001460"/>
    </source>
</evidence>
<dbReference type="GO" id="GO:0032259">
    <property type="term" value="P:methylation"/>
    <property type="evidence" value="ECO:0007669"/>
    <property type="project" value="UniProtKB-KW"/>
</dbReference>
<dbReference type="OMA" id="HWAVMDA"/>
<dbReference type="Gene3D" id="3.40.50.150">
    <property type="entry name" value="Vaccinia Virus protein VP39"/>
    <property type="match status" value="1"/>
</dbReference>
<dbReference type="VEuPathDB" id="CryptoDB:CMU_042990"/>
<dbReference type="InterPro" id="IPR029063">
    <property type="entry name" value="SAM-dependent_MTases_sf"/>
</dbReference>
<organism evidence="5 6">
    <name type="scientific">Cryptosporidium muris (strain RN66)</name>
    <dbReference type="NCBI Taxonomy" id="441375"/>
    <lineage>
        <taxon>Eukaryota</taxon>
        <taxon>Sar</taxon>
        <taxon>Alveolata</taxon>
        <taxon>Apicomplexa</taxon>
        <taxon>Conoidasida</taxon>
        <taxon>Coccidia</taxon>
        <taxon>Eucoccidiorida</taxon>
        <taxon>Eimeriorina</taxon>
        <taxon>Cryptosporidiidae</taxon>
        <taxon>Cryptosporidium</taxon>
    </lineage>
</organism>
<proteinExistence type="inferred from homology"/>
<dbReference type="EMBL" id="DS989726">
    <property type="protein sequence ID" value="EEA05225.1"/>
    <property type="molecule type" value="Genomic_DNA"/>
</dbReference>
<dbReference type="GO" id="GO:0008757">
    <property type="term" value="F:S-adenosylmethionine-dependent methyltransferase activity"/>
    <property type="evidence" value="ECO:0007669"/>
    <property type="project" value="InterPro"/>
</dbReference>
<dbReference type="InterPro" id="IPR013216">
    <property type="entry name" value="Methyltransf_11"/>
</dbReference>
<dbReference type="eggNOG" id="KOG2352">
    <property type="taxonomic scope" value="Eukaryota"/>
</dbReference>
<evidence type="ECO:0000256" key="1">
    <source>
        <dbReference type="ARBA" id="ARBA00008361"/>
    </source>
</evidence>
<accession>B6AAI4</accession>
<dbReference type="PANTHER" id="PTHR12176">
    <property type="entry name" value="SAM-DEPENDENT METHYLTRANSFERASE SUPERFAMILY PROTEIN"/>
    <property type="match status" value="1"/>
</dbReference>
<dbReference type="CDD" id="cd02440">
    <property type="entry name" value="AdoMet_MTases"/>
    <property type="match status" value="1"/>
</dbReference>
<gene>
    <name evidence="5" type="ORF">CMU_042990</name>
</gene>
<dbReference type="AlphaFoldDB" id="B6AAI4"/>
<reference evidence="5" key="1">
    <citation type="submission" date="2008-06" db="EMBL/GenBank/DDBJ databases">
        <authorList>
            <person name="Lorenzi H."/>
            <person name="Inman J."/>
            <person name="Miller J."/>
            <person name="Schobel S."/>
            <person name="Amedeo P."/>
            <person name="Caler E.V."/>
            <person name="da Silva J."/>
        </authorList>
    </citation>
    <scope>NUCLEOTIDE SEQUENCE [LARGE SCALE GENOMIC DNA]</scope>
    <source>
        <strain evidence="5">RN66</strain>
    </source>
</reference>
<evidence type="ECO:0000313" key="5">
    <source>
        <dbReference type="EMBL" id="EEA05225.1"/>
    </source>
</evidence>
<protein>
    <recommendedName>
        <fullName evidence="4">Methyltransferase type 11 domain-containing protein</fullName>
    </recommendedName>
</protein>